<evidence type="ECO:0000313" key="5">
    <source>
        <dbReference type="Proteomes" id="UP000237347"/>
    </source>
</evidence>
<comment type="caution">
    <text evidence="4">The sequence shown here is derived from an EMBL/GenBank/DDBJ whole genome shotgun (WGS) entry which is preliminary data.</text>
</comment>
<protein>
    <recommendedName>
        <fullName evidence="6">DUF4283 domain-containing protein</fullName>
    </recommendedName>
</protein>
<evidence type="ECO:0000313" key="4">
    <source>
        <dbReference type="EMBL" id="KAK7821289.1"/>
    </source>
</evidence>
<dbReference type="InterPro" id="IPR040256">
    <property type="entry name" value="At4g02000-like"/>
</dbReference>
<reference evidence="4 5" key="1">
    <citation type="journal article" date="2018" name="Sci. Data">
        <title>The draft genome sequence of cork oak.</title>
        <authorList>
            <person name="Ramos A.M."/>
            <person name="Usie A."/>
            <person name="Barbosa P."/>
            <person name="Barros P.M."/>
            <person name="Capote T."/>
            <person name="Chaves I."/>
            <person name="Simoes F."/>
            <person name="Abreu I."/>
            <person name="Carrasquinho I."/>
            <person name="Faro C."/>
            <person name="Guimaraes J.B."/>
            <person name="Mendonca D."/>
            <person name="Nobrega F."/>
            <person name="Rodrigues L."/>
            <person name="Saibo N.J.M."/>
            <person name="Varela M.C."/>
            <person name="Egas C."/>
            <person name="Matos J."/>
            <person name="Miguel C.M."/>
            <person name="Oliveira M.M."/>
            <person name="Ricardo C.P."/>
            <person name="Goncalves S."/>
        </authorList>
    </citation>
    <scope>NUCLEOTIDE SEQUENCE [LARGE SCALE GENOMIC DNA]</scope>
    <source>
        <strain evidence="5">cv. HL8</strain>
    </source>
</reference>
<dbReference type="PANTHER" id="PTHR31286:SF167">
    <property type="entry name" value="OS09G0268800 PROTEIN"/>
    <property type="match status" value="1"/>
</dbReference>
<dbReference type="AlphaFoldDB" id="A0AAW0J3H3"/>
<evidence type="ECO:0000259" key="3">
    <source>
        <dbReference type="Pfam" id="PF14392"/>
    </source>
</evidence>
<dbReference type="Pfam" id="PF14392">
    <property type="entry name" value="zf-CCHC_4"/>
    <property type="match status" value="1"/>
</dbReference>
<organism evidence="4 5">
    <name type="scientific">Quercus suber</name>
    <name type="common">Cork oak</name>
    <dbReference type="NCBI Taxonomy" id="58331"/>
    <lineage>
        <taxon>Eukaryota</taxon>
        <taxon>Viridiplantae</taxon>
        <taxon>Streptophyta</taxon>
        <taxon>Embryophyta</taxon>
        <taxon>Tracheophyta</taxon>
        <taxon>Spermatophyta</taxon>
        <taxon>Magnoliopsida</taxon>
        <taxon>eudicotyledons</taxon>
        <taxon>Gunneridae</taxon>
        <taxon>Pentapetalae</taxon>
        <taxon>rosids</taxon>
        <taxon>fabids</taxon>
        <taxon>Fagales</taxon>
        <taxon>Fagaceae</taxon>
        <taxon>Quercus</taxon>
    </lineage>
</organism>
<evidence type="ECO:0000259" key="2">
    <source>
        <dbReference type="Pfam" id="PF14111"/>
    </source>
</evidence>
<feature type="domain" description="DUF4283" evidence="2">
    <location>
        <begin position="34"/>
        <end position="113"/>
    </location>
</feature>
<dbReference type="PANTHER" id="PTHR31286">
    <property type="entry name" value="GLYCINE-RICH CELL WALL STRUCTURAL PROTEIN 1.8-LIKE"/>
    <property type="match status" value="1"/>
</dbReference>
<evidence type="ECO:0000256" key="1">
    <source>
        <dbReference type="SAM" id="MobiDB-lite"/>
    </source>
</evidence>
<dbReference type="Pfam" id="PF14111">
    <property type="entry name" value="DUF4283"/>
    <property type="match status" value="1"/>
</dbReference>
<dbReference type="Proteomes" id="UP000237347">
    <property type="component" value="Unassembled WGS sequence"/>
</dbReference>
<dbReference type="EMBL" id="PKMF04000707">
    <property type="protein sequence ID" value="KAK7821289.1"/>
    <property type="molecule type" value="Genomic_DNA"/>
</dbReference>
<feature type="region of interest" description="Disordered" evidence="1">
    <location>
        <begin position="249"/>
        <end position="282"/>
    </location>
</feature>
<name>A0AAW0J3H3_QUESU</name>
<proteinExistence type="predicted"/>
<accession>A0AAW0J3H3</accession>
<gene>
    <name evidence="4" type="ORF">CFP56_037855</name>
</gene>
<evidence type="ECO:0008006" key="6">
    <source>
        <dbReference type="Google" id="ProtNLM"/>
    </source>
</evidence>
<sequence length="425" mass="47663">MEDEVCDSLDKMKLTVEEEETIAIFDEGRKEAVESCHLSLIGKFLTCKSYNKLAAKNTIRRAWGLNESLQILEVGPNLFQFKFQSEFDLDRILRGGPWTFDNQLLLLKRWNRGMTVGNIRLEAASLWVQIWGAPFDMVSPQVAKEVGSRLGEVEEVEWKKKKDDLSMFMRVRVALPISKPIRRGGYIAGSDGVKSWISFKYERLPIFCHYCGILGHDLKHCAAHYDVEKHGGRIEYQYGDFLRAVRGRPRASGNREASHNSASEEGTGCEVEKRAAQAEQGGPVGTMAAHVFSHENPRVTVKDSTVIQGKGIDAGHVDSSELNAHANTMDTNSALKETVPKFQQDAHLVMDFSEVEETGMTNNTTGGEHVKYSPLETQNLFAGSVPSNPVQIGPSQLKPKSTWTRINRMDFGLVPRHEDVIRKEQ</sequence>
<dbReference type="InterPro" id="IPR025836">
    <property type="entry name" value="Zn_knuckle_CX2CX4HX4C"/>
</dbReference>
<keyword evidence="5" id="KW-1185">Reference proteome</keyword>
<feature type="domain" description="Zinc knuckle CX2CX4HX4C" evidence="3">
    <location>
        <begin position="177"/>
        <end position="222"/>
    </location>
</feature>
<dbReference type="InterPro" id="IPR025558">
    <property type="entry name" value="DUF4283"/>
</dbReference>